<dbReference type="Gene3D" id="1.10.3720.10">
    <property type="entry name" value="MetI-like"/>
    <property type="match status" value="1"/>
</dbReference>
<keyword evidence="4 7" id="KW-0812">Transmembrane</keyword>
<dbReference type="Pfam" id="PF00528">
    <property type="entry name" value="BPD_transp_1"/>
    <property type="match status" value="1"/>
</dbReference>
<organism evidence="9 11">
    <name type="scientific">Bradyrhizobium yuanmingense</name>
    <dbReference type="NCBI Taxonomy" id="108015"/>
    <lineage>
        <taxon>Bacteria</taxon>
        <taxon>Pseudomonadati</taxon>
        <taxon>Pseudomonadota</taxon>
        <taxon>Alphaproteobacteria</taxon>
        <taxon>Hyphomicrobiales</taxon>
        <taxon>Nitrobacteraceae</taxon>
        <taxon>Bradyrhizobium</taxon>
    </lineage>
</organism>
<keyword evidence="6 7" id="KW-0472">Membrane</keyword>
<dbReference type="EMBL" id="FMAE01000010">
    <property type="protein sequence ID" value="SCB48994.1"/>
    <property type="molecule type" value="Genomic_DNA"/>
</dbReference>
<dbReference type="PANTHER" id="PTHR43163">
    <property type="entry name" value="DIPEPTIDE TRANSPORT SYSTEM PERMEASE PROTEIN DPPB-RELATED"/>
    <property type="match status" value="1"/>
</dbReference>
<comment type="similarity">
    <text evidence="7">Belongs to the binding-protein-dependent transport system permease family.</text>
</comment>
<reference evidence="9 11" key="1">
    <citation type="submission" date="2015-09" db="EMBL/GenBank/DDBJ databases">
        <title>Draft Genome Sequence of the Strain BR 3267 (Bradyrhizobium yuanmingense) recommended as inoculant for cowpea in Brazil.</title>
        <authorList>
            <person name="Simoes-Araujo J.L."/>
            <person name="Zilli J.E."/>
        </authorList>
    </citation>
    <scope>NUCLEOTIDE SEQUENCE [LARGE SCALE GENOMIC DNA]</scope>
    <source>
        <strain evidence="9 11">BR3267</strain>
    </source>
</reference>
<dbReference type="InterPro" id="IPR035906">
    <property type="entry name" value="MetI-like_sf"/>
</dbReference>
<evidence type="ECO:0000256" key="4">
    <source>
        <dbReference type="ARBA" id="ARBA00022692"/>
    </source>
</evidence>
<evidence type="ECO:0000313" key="12">
    <source>
        <dbReference type="Proteomes" id="UP000183174"/>
    </source>
</evidence>
<keyword evidence="5 7" id="KW-1133">Transmembrane helix</keyword>
<reference evidence="10 12" key="2">
    <citation type="submission" date="2016-08" db="EMBL/GenBank/DDBJ databases">
        <authorList>
            <person name="Seilhamer J.J."/>
        </authorList>
    </citation>
    <scope>NUCLEOTIDE SEQUENCE [LARGE SCALE GENOMIC DNA]</scope>
    <source>
        <strain evidence="10 12">CCBAU 10071</strain>
    </source>
</reference>
<feature type="transmembrane region" description="Helical" evidence="7">
    <location>
        <begin position="283"/>
        <end position="309"/>
    </location>
</feature>
<keyword evidence="3" id="KW-1003">Cell membrane</keyword>
<feature type="domain" description="ABC transmembrane type-1" evidence="8">
    <location>
        <begin position="96"/>
        <end position="306"/>
    </location>
</feature>
<feature type="transmembrane region" description="Helical" evidence="7">
    <location>
        <begin position="176"/>
        <end position="197"/>
    </location>
</feature>
<dbReference type="OrthoDB" id="9807402at2"/>
<gene>
    <name evidence="9" type="ORF">AOQ72_12020</name>
    <name evidence="10" type="ORF">GA0061099_1010262</name>
</gene>
<dbReference type="SUPFAM" id="SSF161098">
    <property type="entry name" value="MetI-like"/>
    <property type="match status" value="1"/>
</dbReference>
<dbReference type="AlphaFoldDB" id="A0A0R3CQ30"/>
<dbReference type="CDD" id="cd06261">
    <property type="entry name" value="TM_PBP2"/>
    <property type="match status" value="1"/>
</dbReference>
<dbReference type="RefSeq" id="WP_036025127.1">
    <property type="nucleotide sequence ID" value="NZ_CP104173.1"/>
</dbReference>
<protein>
    <submittedName>
        <fullName evidence="9">Diguanylate cyclase</fullName>
    </submittedName>
    <submittedName>
        <fullName evidence="10">Peptide/nickel transport system permease protein</fullName>
    </submittedName>
</protein>
<dbReference type="GO" id="GO:0005886">
    <property type="term" value="C:plasma membrane"/>
    <property type="evidence" value="ECO:0007669"/>
    <property type="project" value="UniProtKB-SubCell"/>
</dbReference>
<proteinExistence type="inferred from homology"/>
<accession>A0A0R3CQ30</accession>
<evidence type="ECO:0000256" key="1">
    <source>
        <dbReference type="ARBA" id="ARBA00004651"/>
    </source>
</evidence>
<dbReference type="STRING" id="108015.GA0061099_1010262"/>
<dbReference type="Proteomes" id="UP000051380">
    <property type="component" value="Unassembled WGS sequence"/>
</dbReference>
<keyword evidence="2 7" id="KW-0813">Transport</keyword>
<name>A0A0R3CQ30_9BRAD</name>
<dbReference type="InterPro" id="IPR000515">
    <property type="entry name" value="MetI-like"/>
</dbReference>
<dbReference type="Proteomes" id="UP000183174">
    <property type="component" value="Unassembled WGS sequence"/>
</dbReference>
<dbReference type="GeneID" id="93178957"/>
<comment type="subcellular location">
    <subcellularLocation>
        <location evidence="1 7">Cell membrane</location>
        <topology evidence="1 7">Multi-pass membrane protein</topology>
    </subcellularLocation>
</comment>
<dbReference type="Pfam" id="PF19300">
    <property type="entry name" value="BPD_transp_1_N"/>
    <property type="match status" value="1"/>
</dbReference>
<evidence type="ECO:0000313" key="11">
    <source>
        <dbReference type="Proteomes" id="UP000051380"/>
    </source>
</evidence>
<evidence type="ECO:0000256" key="3">
    <source>
        <dbReference type="ARBA" id="ARBA00022475"/>
    </source>
</evidence>
<evidence type="ECO:0000259" key="8">
    <source>
        <dbReference type="PROSITE" id="PS50928"/>
    </source>
</evidence>
<dbReference type="InterPro" id="IPR045621">
    <property type="entry name" value="BPD_transp_1_N"/>
</dbReference>
<evidence type="ECO:0000256" key="7">
    <source>
        <dbReference type="RuleBase" id="RU363032"/>
    </source>
</evidence>
<dbReference type="GO" id="GO:0055085">
    <property type="term" value="P:transmembrane transport"/>
    <property type="evidence" value="ECO:0007669"/>
    <property type="project" value="InterPro"/>
</dbReference>
<feature type="transmembrane region" description="Helical" evidence="7">
    <location>
        <begin position="12"/>
        <end position="30"/>
    </location>
</feature>
<dbReference type="EMBL" id="LJYF01000009">
    <property type="protein sequence ID" value="KRP99887.1"/>
    <property type="molecule type" value="Genomic_DNA"/>
</dbReference>
<evidence type="ECO:0000313" key="9">
    <source>
        <dbReference type="EMBL" id="KRP99887.1"/>
    </source>
</evidence>
<dbReference type="PANTHER" id="PTHR43163:SF6">
    <property type="entry name" value="DIPEPTIDE TRANSPORT SYSTEM PERMEASE PROTEIN DPPB-RELATED"/>
    <property type="match status" value="1"/>
</dbReference>
<evidence type="ECO:0000313" key="10">
    <source>
        <dbReference type="EMBL" id="SCB48994.1"/>
    </source>
</evidence>
<evidence type="ECO:0000256" key="6">
    <source>
        <dbReference type="ARBA" id="ARBA00023136"/>
    </source>
</evidence>
<feature type="transmembrane region" description="Helical" evidence="7">
    <location>
        <begin position="131"/>
        <end position="156"/>
    </location>
</feature>
<feature type="transmembrane region" description="Helical" evidence="7">
    <location>
        <begin position="237"/>
        <end position="263"/>
    </location>
</feature>
<dbReference type="PROSITE" id="PS50928">
    <property type="entry name" value="ABC_TM1"/>
    <property type="match status" value="1"/>
</dbReference>
<evidence type="ECO:0000256" key="5">
    <source>
        <dbReference type="ARBA" id="ARBA00022989"/>
    </source>
</evidence>
<evidence type="ECO:0000256" key="2">
    <source>
        <dbReference type="ARBA" id="ARBA00022448"/>
    </source>
</evidence>
<feature type="transmembrane region" description="Helical" evidence="7">
    <location>
        <begin position="96"/>
        <end position="119"/>
    </location>
</feature>
<sequence length="316" mass="34364">MSGFLLNRLSQSIVLLVIVSIIGFTVLNLMPGGPLAQFGLDPGMTQKDVERLAAQLGLNRPLWLQYLDWASRLIRGDWGHSFRDGSAVLSVIGRHLLATLLLMGTSTVLAIAAGTWIGIRGATHRYSLFDYCATVGAMVALSVPTFWFGLIGIYIFTLKLGWVPAGNMYTIGDGSVLDYLHHLILPSLVLSLVHVAIWSRYMRTATLDALSQDFVKTARAKGVSERRILLKHVVGNALLPMITLAGMQLPSVLTGALVTETVFTWPGMGRLFLDSLGYSDYPMVMGLLIFSAILVVLGNLIADIVIATVDPRIRLG</sequence>